<reference evidence="1 4" key="3">
    <citation type="submission" date="2018-07" db="EMBL/GenBank/DDBJ databases">
        <title>Leeuwenhoekiella genomics.</title>
        <authorList>
            <person name="Tahon G."/>
            <person name="Willems A."/>
        </authorList>
    </citation>
    <scope>NUCLEOTIDE SEQUENCE [LARGE SCALE GENOMIC DNA]</scope>
    <source>
        <strain evidence="1 4">LMG 24856</strain>
    </source>
</reference>
<reference evidence="2" key="2">
    <citation type="submission" date="2016-11" db="EMBL/GenBank/DDBJ databases">
        <authorList>
            <person name="Jaros S."/>
            <person name="Januszkiewicz K."/>
            <person name="Wedrychowicz H."/>
        </authorList>
    </citation>
    <scope>NUCLEOTIDE SEQUENCE [LARGE SCALE GENOMIC DNA]</scope>
    <source>
        <strain evidence="2">DSM 19859</strain>
    </source>
</reference>
<dbReference type="RefSeq" id="WP_072982181.1">
    <property type="nucleotide sequence ID" value="NZ_FQXT01000003.1"/>
</dbReference>
<dbReference type="EMBL" id="QOVN01000002">
    <property type="protein sequence ID" value="RXG30226.1"/>
    <property type="molecule type" value="Genomic_DNA"/>
</dbReference>
<gene>
    <name evidence="1" type="ORF">DSM01_976</name>
    <name evidence="2" type="ORF">SAMN04487999_1681</name>
</gene>
<evidence type="ECO:0000313" key="4">
    <source>
        <dbReference type="Proteomes" id="UP000290037"/>
    </source>
</evidence>
<dbReference type="Proteomes" id="UP000290037">
    <property type="component" value="Unassembled WGS sequence"/>
</dbReference>
<dbReference type="Pfam" id="PF13875">
    <property type="entry name" value="DUF4202"/>
    <property type="match status" value="1"/>
</dbReference>
<evidence type="ECO:0008006" key="5">
    <source>
        <dbReference type="Google" id="ProtNLM"/>
    </source>
</evidence>
<dbReference type="STRING" id="573501.SAMN04487999_1681"/>
<dbReference type="AlphaFoldDB" id="A0A1M5XS27"/>
<name>A0A1M5XS27_9FLAO</name>
<keyword evidence="4" id="KW-1185">Reference proteome</keyword>
<evidence type="ECO:0000313" key="3">
    <source>
        <dbReference type="Proteomes" id="UP000184240"/>
    </source>
</evidence>
<dbReference type="Proteomes" id="UP000184240">
    <property type="component" value="Unassembled WGS sequence"/>
</dbReference>
<dbReference type="InterPro" id="IPR025255">
    <property type="entry name" value="DUF4202"/>
</dbReference>
<evidence type="ECO:0000313" key="1">
    <source>
        <dbReference type="EMBL" id="RXG30226.1"/>
    </source>
</evidence>
<proteinExistence type="predicted"/>
<dbReference type="OrthoDB" id="9799165at2"/>
<evidence type="ECO:0000313" key="2">
    <source>
        <dbReference type="EMBL" id="SHI02627.1"/>
    </source>
</evidence>
<organism evidence="2 3">
    <name type="scientific">Leeuwenhoekiella palythoae</name>
    <dbReference type="NCBI Taxonomy" id="573501"/>
    <lineage>
        <taxon>Bacteria</taxon>
        <taxon>Pseudomonadati</taxon>
        <taxon>Bacteroidota</taxon>
        <taxon>Flavobacteriia</taxon>
        <taxon>Flavobacteriales</taxon>
        <taxon>Flavobacteriaceae</taxon>
        <taxon>Leeuwenhoekiella</taxon>
    </lineage>
</organism>
<reference evidence="3" key="1">
    <citation type="submission" date="2016-11" db="EMBL/GenBank/DDBJ databases">
        <authorList>
            <person name="Varghese N."/>
            <person name="Submissions S."/>
        </authorList>
    </citation>
    <scope>NUCLEOTIDE SEQUENCE [LARGE SCALE GENOMIC DNA]</scope>
    <source>
        <strain evidence="3">DSM 19859</strain>
    </source>
</reference>
<dbReference type="PANTHER" id="PTHR41729:SF1">
    <property type="entry name" value="GLUTAMYL-TRNA SYNTHETASE"/>
    <property type="match status" value="1"/>
</dbReference>
<accession>A0A1M5XS27</accession>
<sequence length="192" mass="22273">MTKLEQAIQKIDALNAQDPNLEKDGDQEVPKELLYSQRMTQHLFAFEPDASEPLQVAARAQHICRWKSPREDYPMTRVGYLKWREELKKMHAQVTGDLLESLDFEKEFIDRVQFLIKKKRIKKDQESQTLEDVICLVFLSYYFEDFAAKHETDKVIDIVQKTWAKMSEKGQQAALKLPLSATTLDLVGKALA</sequence>
<dbReference type="EMBL" id="FQXT01000003">
    <property type="protein sequence ID" value="SHI02627.1"/>
    <property type="molecule type" value="Genomic_DNA"/>
</dbReference>
<protein>
    <recommendedName>
        <fullName evidence="5">DUF4202 domain-containing protein</fullName>
    </recommendedName>
</protein>
<dbReference type="PANTHER" id="PTHR41729">
    <property type="entry name" value="GLUTAMYL-TRNA SYNTHETASE"/>
    <property type="match status" value="1"/>
</dbReference>